<keyword evidence="10" id="KW-1185">Reference proteome</keyword>
<feature type="domain" description="Glucose-methanol-choline oxidoreductase C-terminal" evidence="8">
    <location>
        <begin position="405"/>
        <end position="532"/>
    </location>
</feature>
<dbReference type="EMBL" id="JAQQFR010000002">
    <property type="protein sequence ID" value="MFL9877358.1"/>
    <property type="molecule type" value="Genomic_DNA"/>
</dbReference>
<reference evidence="9 10" key="1">
    <citation type="journal article" date="2024" name="Chem. Sci.">
        <title>Discovery of megapolipeptins by genome mining of a Burkholderiales bacteria collection.</title>
        <authorList>
            <person name="Paulo B.S."/>
            <person name="Recchia M.J.J."/>
            <person name="Lee S."/>
            <person name="Fergusson C.H."/>
            <person name="Romanowski S.B."/>
            <person name="Hernandez A."/>
            <person name="Krull N."/>
            <person name="Liu D.Y."/>
            <person name="Cavanagh H."/>
            <person name="Bos A."/>
            <person name="Gray C.A."/>
            <person name="Murphy B.T."/>
            <person name="Linington R.G."/>
            <person name="Eustaquio A.S."/>
        </authorList>
    </citation>
    <scope>NUCLEOTIDE SEQUENCE [LARGE SCALE GENOMIC DNA]</scope>
    <source>
        <strain evidence="9 10">RL21-008-BIB-B</strain>
    </source>
</reference>
<feature type="compositionally biased region" description="Polar residues" evidence="6">
    <location>
        <begin position="564"/>
        <end position="577"/>
    </location>
</feature>
<evidence type="ECO:0000256" key="2">
    <source>
        <dbReference type="ARBA" id="ARBA00010790"/>
    </source>
</evidence>
<dbReference type="InterPro" id="IPR036188">
    <property type="entry name" value="FAD/NAD-bd_sf"/>
</dbReference>
<dbReference type="PANTHER" id="PTHR42784:SF1">
    <property type="entry name" value="PYRANOSE 2-OXIDASE"/>
    <property type="match status" value="1"/>
</dbReference>
<dbReference type="SUPFAM" id="SSF51905">
    <property type="entry name" value="FAD/NAD(P)-binding domain"/>
    <property type="match status" value="1"/>
</dbReference>
<dbReference type="Gene3D" id="3.20.20.100">
    <property type="entry name" value="NADP-dependent oxidoreductase domain"/>
    <property type="match status" value="1"/>
</dbReference>
<dbReference type="Pfam" id="PF00248">
    <property type="entry name" value="Aldo_ket_red"/>
    <property type="match status" value="1"/>
</dbReference>
<evidence type="ECO:0000259" key="7">
    <source>
        <dbReference type="Pfam" id="PF00248"/>
    </source>
</evidence>
<dbReference type="Pfam" id="PF05199">
    <property type="entry name" value="GMC_oxred_C"/>
    <property type="match status" value="1"/>
</dbReference>
<dbReference type="InterPro" id="IPR023210">
    <property type="entry name" value="NADP_OxRdtase_dom"/>
</dbReference>
<feature type="domain" description="NADP-dependent oxidoreductase" evidence="7">
    <location>
        <begin position="590"/>
        <end position="774"/>
    </location>
</feature>
<name>A0ABW8Z3B9_9BURK</name>
<keyword evidence="5" id="KW-0560">Oxidoreductase</keyword>
<gene>
    <name evidence="9" type="ORF">PQR63_03125</name>
</gene>
<accession>A0ABW8Z3B9</accession>
<evidence type="ECO:0000256" key="4">
    <source>
        <dbReference type="ARBA" id="ARBA00022827"/>
    </source>
</evidence>
<evidence type="ECO:0000256" key="6">
    <source>
        <dbReference type="SAM" id="MobiDB-lite"/>
    </source>
</evidence>
<dbReference type="RefSeq" id="WP_408165561.1">
    <property type="nucleotide sequence ID" value="NZ_JAQQFR010000002.1"/>
</dbReference>
<comment type="similarity">
    <text evidence="2">Belongs to the GMC oxidoreductase family.</text>
</comment>
<feature type="region of interest" description="Disordered" evidence="6">
    <location>
        <begin position="554"/>
        <end position="578"/>
    </location>
</feature>
<proteinExistence type="inferred from homology"/>
<keyword evidence="4" id="KW-0274">FAD</keyword>
<dbReference type="Gene3D" id="3.50.50.60">
    <property type="entry name" value="FAD/NAD(P)-binding domain"/>
    <property type="match status" value="2"/>
</dbReference>
<evidence type="ECO:0000256" key="5">
    <source>
        <dbReference type="ARBA" id="ARBA00023002"/>
    </source>
</evidence>
<evidence type="ECO:0000259" key="8">
    <source>
        <dbReference type="Pfam" id="PF05199"/>
    </source>
</evidence>
<dbReference type="Proteomes" id="UP001629214">
    <property type="component" value="Unassembled WGS sequence"/>
</dbReference>
<dbReference type="InterPro" id="IPR051473">
    <property type="entry name" value="P2Ox-like"/>
</dbReference>
<sequence>MVMLTALQADQIVDICIVGTGPVGLALALEAEARGLQVLMLESGGAEHNPATQEWSRAAVLDEKAHSPMELASNRALGGSSWLWGGRCVPFEAIDFEARNYVPHSGWPFALEDIAPWYAKAADYLDCGKAEFRKQPERWPDMDDIELSQLERWARQPKLVSRLGPRVMASPNIHVLFDATVTGLRLDDREQQISALQVHHKMMPIDVRARRYVLAGGGLETTRLLLATQQRHPSLFGGIGGPLGRYYMGHIFGSIASIALNQPDDFSDLDFSEDETGTYVRRRFTLSEEAQRRHHLLNTSFFADNPPFYDERHRNPTLSMVFLGLSIPAVGRRMISEAIRLRHVGPPPYRYGAHVLNILRRPWQAATDIITILRLRYLSPVRKPGFVLRNQGGTYALNYHAEQIPNPESRVVLNQERDAHGMPRLTIDFRYLHDDAESVLKAHAILDARLRASNKGRVDYHRPESLRIGHVMEQATDGFHQVGTTRMHDDPQMGVVDRDCRVHGMANLYVASSSVFPTTGEANPTFLAVALAARLASHLADELAATSKDSLAGQAVPPLLPSSRPFTTSPTGSTRMQSIRIPGTTIDVTRLSFGTASLHHLFKSQQRQALLTTALDAGFTHFDTSPYYGFGLAEKSLGELPSTELQRITIASKVGLYGPNGAGASVPEILLRKIAGKGLPALNQPVVDWSLAHAQKSLEDSLRRLRRGWLDILFLHEPVPALIQTDEWQRWLESLVQSGKIRQFGIAGEAPLIAAMLEASPTLTNIVQVRDSLAKHQADVLLQHQRALQFTYGYMAGGTPQGTDGAAVLREALQRNATGSILVSTRRVDRVAALARAAQ</sequence>
<keyword evidence="3" id="KW-0285">Flavoprotein</keyword>
<comment type="caution">
    <text evidence="9">The sequence shown here is derived from an EMBL/GenBank/DDBJ whole genome shotgun (WGS) entry which is preliminary data.</text>
</comment>
<evidence type="ECO:0000256" key="1">
    <source>
        <dbReference type="ARBA" id="ARBA00001974"/>
    </source>
</evidence>
<organism evidence="9 10">
    <name type="scientific">Herbaspirillum rhizosphaerae</name>
    <dbReference type="NCBI Taxonomy" id="346179"/>
    <lineage>
        <taxon>Bacteria</taxon>
        <taxon>Pseudomonadati</taxon>
        <taxon>Pseudomonadota</taxon>
        <taxon>Betaproteobacteria</taxon>
        <taxon>Burkholderiales</taxon>
        <taxon>Oxalobacteraceae</taxon>
        <taxon>Herbaspirillum</taxon>
    </lineage>
</organism>
<dbReference type="InterPro" id="IPR007867">
    <property type="entry name" value="GMC_OxRtase_C"/>
</dbReference>
<evidence type="ECO:0000256" key="3">
    <source>
        <dbReference type="ARBA" id="ARBA00022630"/>
    </source>
</evidence>
<evidence type="ECO:0000313" key="10">
    <source>
        <dbReference type="Proteomes" id="UP001629214"/>
    </source>
</evidence>
<evidence type="ECO:0000313" key="9">
    <source>
        <dbReference type="EMBL" id="MFL9877358.1"/>
    </source>
</evidence>
<dbReference type="PANTHER" id="PTHR42784">
    <property type="entry name" value="PYRANOSE 2-OXIDASE"/>
    <property type="match status" value="1"/>
</dbReference>
<comment type="cofactor">
    <cofactor evidence="1">
        <name>FAD</name>
        <dbReference type="ChEBI" id="CHEBI:57692"/>
    </cofactor>
</comment>
<dbReference type="SUPFAM" id="SSF51430">
    <property type="entry name" value="NAD(P)-linked oxidoreductase"/>
    <property type="match status" value="1"/>
</dbReference>
<dbReference type="InterPro" id="IPR036812">
    <property type="entry name" value="NAD(P)_OxRdtase_dom_sf"/>
</dbReference>
<protein>
    <submittedName>
        <fullName evidence="9">Aldo/keto reductase</fullName>
    </submittedName>
</protein>